<sequence length="281" mass="31554">MRQQRNIWEKEAIVLNKPIAVIDSGVGGLTVVQELLRQLPREEIVYFGDTARCPYGPRPQEEVRRFSYQMLDFLDQFEPKMIVIACNTATAVILEELQQINDKPVVGVIHPGVRAAIKATVLGRIGVIGTQGTIASGLYEKALKQIHPHLYVKSLACPDFVPLVEQGEYQTGKTYEIVRRSLLPLLDENLDTLVLGCTHYPILAPVIQDVMGEDVKLISSADETAREVSTLLFHKNMLSQKFERPEHLFFTSGDAEQFKRIAEAWLDMPVNVCQVSLAKQV</sequence>
<feature type="active site" description="Proton donor/acceptor" evidence="7">
    <location>
        <position position="197"/>
    </location>
</feature>
<accession>F5LAJ0</accession>
<dbReference type="InterPro" id="IPR001920">
    <property type="entry name" value="Asp/Glu_race"/>
</dbReference>
<evidence type="ECO:0000256" key="7">
    <source>
        <dbReference type="HAMAP-Rule" id="MF_00258"/>
    </source>
</evidence>
<dbReference type="GO" id="GO:0008360">
    <property type="term" value="P:regulation of cell shape"/>
    <property type="evidence" value="ECO:0007669"/>
    <property type="project" value="UniProtKB-KW"/>
</dbReference>
<feature type="active site" description="Proton donor/acceptor" evidence="7">
    <location>
        <position position="86"/>
    </location>
</feature>
<dbReference type="AlphaFoldDB" id="F5LAJ0"/>
<dbReference type="SUPFAM" id="SSF53681">
    <property type="entry name" value="Aspartate/glutamate racemase"/>
    <property type="match status" value="2"/>
</dbReference>
<dbReference type="PANTHER" id="PTHR21198">
    <property type="entry name" value="GLUTAMATE RACEMASE"/>
    <property type="match status" value="1"/>
</dbReference>
<evidence type="ECO:0000313" key="8">
    <source>
        <dbReference type="EMBL" id="EGL81562.1"/>
    </source>
</evidence>
<keyword evidence="5 7" id="KW-0413">Isomerase</keyword>
<comment type="similarity">
    <text evidence="7">Belongs to the aspartate/glutamate racemases family.</text>
</comment>
<comment type="catalytic activity">
    <reaction evidence="1 7">
        <text>L-glutamate = D-glutamate</text>
        <dbReference type="Rhea" id="RHEA:12813"/>
        <dbReference type="ChEBI" id="CHEBI:29985"/>
        <dbReference type="ChEBI" id="CHEBI:29986"/>
        <dbReference type="EC" id="5.1.1.3"/>
    </reaction>
</comment>
<dbReference type="InterPro" id="IPR018187">
    <property type="entry name" value="Asp/Glu_racemase_AS_1"/>
</dbReference>
<dbReference type="FunFam" id="3.40.50.1860:FF:000001">
    <property type="entry name" value="Glutamate racemase"/>
    <property type="match status" value="1"/>
</dbReference>
<feature type="binding site" evidence="7">
    <location>
        <begin position="23"/>
        <end position="24"/>
    </location>
    <ligand>
        <name>substrate</name>
    </ligand>
</feature>
<evidence type="ECO:0000313" key="9">
    <source>
        <dbReference type="Proteomes" id="UP000010716"/>
    </source>
</evidence>
<dbReference type="EMBL" id="AFCE01000164">
    <property type="protein sequence ID" value="EGL81562.1"/>
    <property type="molecule type" value="Genomic_DNA"/>
</dbReference>
<evidence type="ECO:0000256" key="4">
    <source>
        <dbReference type="ARBA" id="ARBA00022984"/>
    </source>
</evidence>
<proteinExistence type="inferred from homology"/>
<keyword evidence="6 7" id="KW-0961">Cell wall biogenesis/degradation</keyword>
<dbReference type="InterPro" id="IPR004391">
    <property type="entry name" value="Glu_race"/>
</dbReference>
<dbReference type="GO" id="GO:0008881">
    <property type="term" value="F:glutamate racemase activity"/>
    <property type="evidence" value="ECO:0007669"/>
    <property type="project" value="UniProtKB-UniRule"/>
</dbReference>
<dbReference type="Pfam" id="PF01177">
    <property type="entry name" value="Asp_Glu_race"/>
    <property type="match status" value="1"/>
</dbReference>
<feature type="binding site" evidence="7">
    <location>
        <begin position="87"/>
        <end position="88"/>
    </location>
    <ligand>
        <name>substrate</name>
    </ligand>
</feature>
<organism evidence="8 9">
    <name type="scientific">Caldalkalibacillus thermarum (strain TA2.A1)</name>
    <dbReference type="NCBI Taxonomy" id="986075"/>
    <lineage>
        <taxon>Bacteria</taxon>
        <taxon>Bacillati</taxon>
        <taxon>Bacillota</taxon>
        <taxon>Bacilli</taxon>
        <taxon>Bacillales</taxon>
        <taxon>Bacillaceae</taxon>
        <taxon>Caldalkalibacillus</taxon>
    </lineage>
</organism>
<evidence type="ECO:0000256" key="5">
    <source>
        <dbReference type="ARBA" id="ARBA00023235"/>
    </source>
</evidence>
<dbReference type="eggNOG" id="COG0796">
    <property type="taxonomic scope" value="Bacteria"/>
</dbReference>
<dbReference type="EC" id="5.1.1.3" evidence="2 7"/>
<dbReference type="InterPro" id="IPR033134">
    <property type="entry name" value="Asp/Glu_racemase_AS_2"/>
</dbReference>
<comment type="function">
    <text evidence="7">Provides the (R)-glutamate required for cell wall biosynthesis.</text>
</comment>
<dbReference type="PROSITE" id="PS00924">
    <property type="entry name" value="ASP_GLU_RACEMASE_2"/>
    <property type="match status" value="1"/>
</dbReference>
<comment type="caution">
    <text evidence="8">The sequence shown here is derived from an EMBL/GenBank/DDBJ whole genome shotgun (WGS) entry which is preliminary data.</text>
</comment>
<name>F5LAJ0_CALTT</name>
<keyword evidence="4 7" id="KW-0573">Peptidoglycan synthesis</keyword>
<comment type="pathway">
    <text evidence="7">Cell wall biogenesis; peptidoglycan biosynthesis.</text>
</comment>
<dbReference type="PANTHER" id="PTHR21198:SF2">
    <property type="entry name" value="GLUTAMATE RACEMASE"/>
    <property type="match status" value="1"/>
</dbReference>
<protein>
    <recommendedName>
        <fullName evidence="2 7">Glutamate racemase</fullName>
        <ecNumber evidence="2 7">5.1.1.3</ecNumber>
    </recommendedName>
</protein>
<dbReference type="NCBIfam" id="TIGR00067">
    <property type="entry name" value="glut_race"/>
    <property type="match status" value="1"/>
</dbReference>
<reference evidence="8 9" key="1">
    <citation type="journal article" date="2011" name="J. Bacteriol.">
        <title>Draft genome sequence of the thermoalkaliphilic Caldalkalibacillus thermarum strain TA2.A1.</title>
        <authorList>
            <person name="Kalamorz F."/>
            <person name="Keis S."/>
            <person name="McMillan D.G."/>
            <person name="Olsson K."/>
            <person name="Stanton J.A."/>
            <person name="Stockwell P."/>
            <person name="Black M.A."/>
            <person name="Klingeman D.M."/>
            <person name="Land M.L."/>
            <person name="Han C.S."/>
            <person name="Martin S.L."/>
            <person name="Becher S.A."/>
            <person name="Peddie C.J."/>
            <person name="Morgan H.W."/>
            <person name="Matthies D."/>
            <person name="Preiss L."/>
            <person name="Meier T."/>
            <person name="Brown S.D."/>
            <person name="Cook G.M."/>
        </authorList>
    </citation>
    <scope>NUCLEOTIDE SEQUENCE [LARGE SCALE GENOMIC DNA]</scope>
    <source>
        <strain evidence="8 9">TA2.A1</strain>
    </source>
</reference>
<evidence type="ECO:0000256" key="3">
    <source>
        <dbReference type="ARBA" id="ARBA00022960"/>
    </source>
</evidence>
<dbReference type="HAMAP" id="MF_00258">
    <property type="entry name" value="Glu_racemase"/>
    <property type="match status" value="1"/>
</dbReference>
<evidence type="ECO:0000256" key="2">
    <source>
        <dbReference type="ARBA" id="ARBA00013090"/>
    </source>
</evidence>
<dbReference type="Gene3D" id="3.40.50.1860">
    <property type="match status" value="2"/>
</dbReference>
<gene>
    <name evidence="7" type="primary">murI</name>
    <name evidence="8" type="ORF">CathTA2_2925</name>
</gene>
<dbReference type="GO" id="GO:0009252">
    <property type="term" value="P:peptidoglycan biosynthetic process"/>
    <property type="evidence" value="ECO:0007669"/>
    <property type="project" value="UniProtKB-UniRule"/>
</dbReference>
<dbReference type="InterPro" id="IPR015942">
    <property type="entry name" value="Asp/Glu/hydantoin_racemase"/>
</dbReference>
<dbReference type="RefSeq" id="WP_007506279.1">
    <property type="nucleotide sequence ID" value="NZ_CP082237.1"/>
</dbReference>
<dbReference type="UniPathway" id="UPA00219"/>
<feature type="binding site" evidence="7">
    <location>
        <begin position="198"/>
        <end position="199"/>
    </location>
    <ligand>
        <name>substrate</name>
    </ligand>
</feature>
<dbReference type="NCBIfam" id="NF002035">
    <property type="entry name" value="PRK00865.1-3"/>
    <property type="match status" value="1"/>
</dbReference>
<dbReference type="Proteomes" id="UP000010716">
    <property type="component" value="Unassembled WGS sequence"/>
</dbReference>
<feature type="binding site" evidence="7">
    <location>
        <begin position="55"/>
        <end position="56"/>
    </location>
    <ligand>
        <name>substrate</name>
    </ligand>
</feature>
<evidence type="ECO:0000256" key="1">
    <source>
        <dbReference type="ARBA" id="ARBA00001602"/>
    </source>
</evidence>
<keyword evidence="3 7" id="KW-0133">Cell shape</keyword>
<dbReference type="PROSITE" id="PS00923">
    <property type="entry name" value="ASP_GLU_RACEMASE_1"/>
    <property type="match status" value="1"/>
</dbReference>
<evidence type="ECO:0000256" key="6">
    <source>
        <dbReference type="ARBA" id="ARBA00023316"/>
    </source>
</evidence>
<dbReference type="GO" id="GO:0071555">
    <property type="term" value="P:cell wall organization"/>
    <property type="evidence" value="ECO:0007669"/>
    <property type="project" value="UniProtKB-KW"/>
</dbReference>